<evidence type="ECO:0000256" key="1">
    <source>
        <dbReference type="SAM" id="MobiDB-lite"/>
    </source>
</evidence>
<name>A0A2G8S0Q8_9APHY</name>
<dbReference type="OrthoDB" id="2753420at2759"/>
<feature type="compositionally biased region" description="Low complexity" evidence="1">
    <location>
        <begin position="9"/>
        <end position="25"/>
    </location>
</feature>
<feature type="compositionally biased region" description="Pro residues" evidence="1">
    <location>
        <begin position="171"/>
        <end position="182"/>
    </location>
</feature>
<feature type="compositionally biased region" description="Polar residues" evidence="1">
    <location>
        <begin position="73"/>
        <end position="91"/>
    </location>
</feature>
<feature type="region of interest" description="Disordered" evidence="1">
    <location>
        <begin position="240"/>
        <end position="284"/>
    </location>
</feature>
<reference evidence="2 3" key="1">
    <citation type="journal article" date="2015" name="Sci. Rep.">
        <title>Chromosome-level genome map provides insights into diverse defense mechanisms in the medicinal fungus Ganoderma sinense.</title>
        <authorList>
            <person name="Zhu Y."/>
            <person name="Xu J."/>
            <person name="Sun C."/>
            <person name="Zhou S."/>
            <person name="Xu H."/>
            <person name="Nelson D.R."/>
            <person name="Qian J."/>
            <person name="Song J."/>
            <person name="Luo H."/>
            <person name="Xiang L."/>
            <person name="Li Y."/>
            <person name="Xu Z."/>
            <person name="Ji A."/>
            <person name="Wang L."/>
            <person name="Lu S."/>
            <person name="Hayward A."/>
            <person name="Sun W."/>
            <person name="Li X."/>
            <person name="Schwartz D.C."/>
            <person name="Wang Y."/>
            <person name="Chen S."/>
        </authorList>
    </citation>
    <scope>NUCLEOTIDE SEQUENCE [LARGE SCALE GENOMIC DNA]</scope>
    <source>
        <strain evidence="2 3">ZZ0214-1</strain>
    </source>
</reference>
<feature type="region of interest" description="Disordered" evidence="1">
    <location>
        <begin position="1"/>
        <end position="193"/>
    </location>
</feature>
<proteinExistence type="predicted"/>
<feature type="compositionally biased region" description="Basic and acidic residues" evidence="1">
    <location>
        <begin position="103"/>
        <end position="121"/>
    </location>
</feature>
<organism evidence="2 3">
    <name type="scientific">Ganoderma sinense ZZ0214-1</name>
    <dbReference type="NCBI Taxonomy" id="1077348"/>
    <lineage>
        <taxon>Eukaryota</taxon>
        <taxon>Fungi</taxon>
        <taxon>Dikarya</taxon>
        <taxon>Basidiomycota</taxon>
        <taxon>Agaricomycotina</taxon>
        <taxon>Agaricomycetes</taxon>
        <taxon>Polyporales</taxon>
        <taxon>Polyporaceae</taxon>
        <taxon>Ganoderma</taxon>
    </lineage>
</organism>
<evidence type="ECO:0000313" key="3">
    <source>
        <dbReference type="Proteomes" id="UP000230002"/>
    </source>
</evidence>
<accession>A0A2G8S0Q8</accession>
<dbReference type="EMBL" id="AYKW01000034">
    <property type="protein sequence ID" value="PIL27327.1"/>
    <property type="molecule type" value="Genomic_DNA"/>
</dbReference>
<protein>
    <submittedName>
        <fullName evidence="2">Uncharacterized protein</fullName>
    </submittedName>
</protein>
<gene>
    <name evidence="2" type="ORF">GSI_10474</name>
</gene>
<keyword evidence="3" id="KW-1185">Reference proteome</keyword>
<comment type="caution">
    <text evidence="2">The sequence shown here is derived from an EMBL/GenBank/DDBJ whole genome shotgun (WGS) entry which is preliminary data.</text>
</comment>
<dbReference type="AlphaFoldDB" id="A0A2G8S0Q8"/>
<dbReference type="Proteomes" id="UP000230002">
    <property type="component" value="Unassembled WGS sequence"/>
</dbReference>
<evidence type="ECO:0000313" key="2">
    <source>
        <dbReference type="EMBL" id="PIL27327.1"/>
    </source>
</evidence>
<sequence length="305" mass="34048">MLTRSVHNAQIAAEQAAHQPAQQPANGSRVVRFASRDQFFSPPPDHDGDSEMADSDTETVHGGDCDTEMGDDSATNVRNTGEAPQTPTRSGAYTYGSVVLTPDKNKPRSSDRRQAVRDNNTKVHSRYPSLNGNSNHRKPVPYVLVTTTPRRGAGRPARNENTPGPSNRGPSTPPSRRMPPPASLQRRKMEMPSFDQLSSARLGPDWMMKNPVRWFRDANGQFVRDGSLPPEYFGAEQLREVQPPRADTPPSEASEYERCDTEPLEDSEDVAPVRPKRKTRAQARAEIDWSTVRRSVRIQERLNLK</sequence>